<evidence type="ECO:0000256" key="6">
    <source>
        <dbReference type="ARBA" id="ARBA00022694"/>
    </source>
</evidence>
<dbReference type="PANTHER" id="PTHR17490">
    <property type="entry name" value="SUA5"/>
    <property type="match status" value="1"/>
</dbReference>
<dbReference type="EC" id="2.7.7.87" evidence="3"/>
<dbReference type="EMBL" id="BDFD01000008">
    <property type="protein sequence ID" value="GAV20216.1"/>
    <property type="molecule type" value="Genomic_DNA"/>
</dbReference>
<dbReference type="RefSeq" id="WP_072659540.1">
    <property type="nucleotide sequence ID" value="NZ_BDFD01000008.1"/>
</dbReference>
<dbReference type="PROSITE" id="PS51163">
    <property type="entry name" value="YRDC"/>
    <property type="match status" value="1"/>
</dbReference>
<evidence type="ECO:0000256" key="1">
    <source>
        <dbReference type="ARBA" id="ARBA00004496"/>
    </source>
</evidence>
<evidence type="ECO:0000313" key="14">
    <source>
        <dbReference type="Proteomes" id="UP000231632"/>
    </source>
</evidence>
<keyword evidence="14" id="KW-1185">Reference proteome</keyword>
<reference evidence="13 14" key="1">
    <citation type="journal article" date="2017" name="Arch. Microbiol.">
        <title>Mariprofundus micogutta sp. nov., a novel iron-oxidizing zetaproteobacterium isolated from a deep-sea hydrothermal field at the Bayonnaise knoll of the Izu-Ogasawara arc, and a description of Mariprofundales ord. nov. and Zetaproteobacteria classis nov.</title>
        <authorList>
            <person name="Makita H."/>
            <person name="Tanaka E."/>
            <person name="Mitsunobu S."/>
            <person name="Miyazaki M."/>
            <person name="Nunoura T."/>
            <person name="Uematsu K."/>
            <person name="Takaki Y."/>
            <person name="Nishi S."/>
            <person name="Shimamura S."/>
            <person name="Takai K."/>
        </authorList>
    </citation>
    <scope>NUCLEOTIDE SEQUENCE [LARGE SCALE GENOMIC DNA]</scope>
    <source>
        <strain evidence="13 14">ET2</strain>
    </source>
</reference>
<evidence type="ECO:0000256" key="4">
    <source>
        <dbReference type="ARBA" id="ARBA00022490"/>
    </source>
</evidence>
<dbReference type="PANTHER" id="PTHR17490:SF16">
    <property type="entry name" value="THREONYLCARBAMOYL-AMP SYNTHASE"/>
    <property type="match status" value="1"/>
</dbReference>
<evidence type="ECO:0000256" key="7">
    <source>
        <dbReference type="ARBA" id="ARBA00022695"/>
    </source>
</evidence>
<evidence type="ECO:0000256" key="5">
    <source>
        <dbReference type="ARBA" id="ARBA00022679"/>
    </source>
</evidence>
<comment type="similarity">
    <text evidence="2">Belongs to the SUA5 family.</text>
</comment>
<dbReference type="GO" id="GO:0061710">
    <property type="term" value="F:L-threonylcarbamoyladenylate synthase"/>
    <property type="evidence" value="ECO:0007669"/>
    <property type="project" value="UniProtKB-EC"/>
</dbReference>
<dbReference type="Pfam" id="PF01300">
    <property type="entry name" value="Sua5_yciO_yrdC"/>
    <property type="match status" value="1"/>
</dbReference>
<comment type="subcellular location">
    <subcellularLocation>
        <location evidence="1">Cytoplasm</location>
    </subcellularLocation>
</comment>
<evidence type="ECO:0000256" key="3">
    <source>
        <dbReference type="ARBA" id="ARBA00012584"/>
    </source>
</evidence>
<evidence type="ECO:0000256" key="9">
    <source>
        <dbReference type="ARBA" id="ARBA00022840"/>
    </source>
</evidence>
<keyword evidence="4" id="KW-0963">Cytoplasm</keyword>
<keyword evidence="6" id="KW-0819">tRNA processing</keyword>
<keyword evidence="5" id="KW-0808">Transferase</keyword>
<dbReference type="InterPro" id="IPR050156">
    <property type="entry name" value="TC-AMP_synthase_SUA5"/>
</dbReference>
<evidence type="ECO:0000256" key="8">
    <source>
        <dbReference type="ARBA" id="ARBA00022741"/>
    </source>
</evidence>
<comment type="catalytic activity">
    <reaction evidence="11">
        <text>L-threonine + hydrogencarbonate + ATP = L-threonylcarbamoyladenylate + diphosphate + H2O</text>
        <dbReference type="Rhea" id="RHEA:36407"/>
        <dbReference type="ChEBI" id="CHEBI:15377"/>
        <dbReference type="ChEBI" id="CHEBI:17544"/>
        <dbReference type="ChEBI" id="CHEBI:30616"/>
        <dbReference type="ChEBI" id="CHEBI:33019"/>
        <dbReference type="ChEBI" id="CHEBI:57926"/>
        <dbReference type="ChEBI" id="CHEBI:73682"/>
        <dbReference type="EC" id="2.7.7.87"/>
    </reaction>
</comment>
<feature type="domain" description="YrdC-like" evidence="12">
    <location>
        <begin position="7"/>
        <end position="186"/>
    </location>
</feature>
<dbReference type="GO" id="GO:0003725">
    <property type="term" value="F:double-stranded RNA binding"/>
    <property type="evidence" value="ECO:0007669"/>
    <property type="project" value="InterPro"/>
</dbReference>
<evidence type="ECO:0000259" key="12">
    <source>
        <dbReference type="PROSITE" id="PS51163"/>
    </source>
</evidence>
<evidence type="ECO:0000256" key="11">
    <source>
        <dbReference type="ARBA" id="ARBA00048366"/>
    </source>
</evidence>
<evidence type="ECO:0000313" key="13">
    <source>
        <dbReference type="EMBL" id="GAV20216.1"/>
    </source>
</evidence>
<dbReference type="GO" id="GO:0008033">
    <property type="term" value="P:tRNA processing"/>
    <property type="evidence" value="ECO:0007669"/>
    <property type="project" value="UniProtKB-KW"/>
</dbReference>
<dbReference type="Gene3D" id="3.90.870.10">
    <property type="entry name" value="DHBP synthase"/>
    <property type="match status" value="1"/>
</dbReference>
<organism evidence="13 14">
    <name type="scientific">Mariprofundus micogutta</name>
    <dbReference type="NCBI Taxonomy" id="1921010"/>
    <lineage>
        <taxon>Bacteria</taxon>
        <taxon>Pseudomonadati</taxon>
        <taxon>Pseudomonadota</taxon>
        <taxon>Candidatius Mariprofundia</taxon>
        <taxon>Mariprofundales</taxon>
        <taxon>Mariprofundaceae</taxon>
        <taxon>Mariprofundus</taxon>
    </lineage>
</organism>
<dbReference type="AlphaFoldDB" id="A0A1L8CMT2"/>
<proteinExistence type="inferred from homology"/>
<keyword evidence="7" id="KW-0548">Nucleotidyltransferase</keyword>
<dbReference type="SUPFAM" id="SSF55821">
    <property type="entry name" value="YrdC/RibB"/>
    <property type="match status" value="1"/>
</dbReference>
<dbReference type="Proteomes" id="UP000231632">
    <property type="component" value="Unassembled WGS sequence"/>
</dbReference>
<keyword evidence="8" id="KW-0547">Nucleotide-binding</keyword>
<protein>
    <recommendedName>
        <fullName evidence="10">L-threonylcarbamoyladenylate synthase</fullName>
        <ecNumber evidence="3">2.7.7.87</ecNumber>
    </recommendedName>
    <alternativeName>
        <fullName evidence="10">L-threonylcarbamoyladenylate synthase</fullName>
    </alternativeName>
</protein>
<gene>
    <name evidence="13" type="ORF">MMIC_P1180</name>
</gene>
<name>A0A1L8CMT2_9PROT</name>
<keyword evidence="9" id="KW-0067">ATP-binding</keyword>
<evidence type="ECO:0000256" key="10">
    <source>
        <dbReference type="ARBA" id="ARBA00029774"/>
    </source>
</evidence>
<accession>A0A1L8CMT2</accession>
<dbReference type="OrthoDB" id="9814580at2"/>
<sequence>MKATSKKLAALNAAKTVRQGGLIAHYTDTLPGIAAHPRLKKSIQSLCRFKQRQGPFLLLADSIQTATKQIRFFSPALRRLIKTSWPGPVTIIVQAKPGLSKQCYNKASMAIRVDASMQTRQLAHACGGLLLSSSLNRRSKGSMIPDRKNQYRLHRLLRNRLAGDAGTGKASTILRVWRNDSTMIRP</sequence>
<evidence type="ECO:0000256" key="2">
    <source>
        <dbReference type="ARBA" id="ARBA00007663"/>
    </source>
</evidence>
<dbReference type="GO" id="GO:0000049">
    <property type="term" value="F:tRNA binding"/>
    <property type="evidence" value="ECO:0007669"/>
    <property type="project" value="TreeGrafter"/>
</dbReference>
<dbReference type="GO" id="GO:0005737">
    <property type="term" value="C:cytoplasm"/>
    <property type="evidence" value="ECO:0007669"/>
    <property type="project" value="UniProtKB-SubCell"/>
</dbReference>
<dbReference type="STRING" id="1921010.MMIC_P1180"/>
<dbReference type="InterPro" id="IPR017945">
    <property type="entry name" value="DHBP_synth_RibB-like_a/b_dom"/>
</dbReference>
<dbReference type="InterPro" id="IPR006070">
    <property type="entry name" value="Sua5-like_dom"/>
</dbReference>
<dbReference type="GO" id="GO:0006450">
    <property type="term" value="P:regulation of translational fidelity"/>
    <property type="evidence" value="ECO:0007669"/>
    <property type="project" value="TreeGrafter"/>
</dbReference>
<dbReference type="GO" id="GO:0005524">
    <property type="term" value="F:ATP binding"/>
    <property type="evidence" value="ECO:0007669"/>
    <property type="project" value="UniProtKB-KW"/>
</dbReference>
<comment type="caution">
    <text evidence="13">The sequence shown here is derived from an EMBL/GenBank/DDBJ whole genome shotgun (WGS) entry which is preliminary data.</text>
</comment>